<dbReference type="EMBL" id="JAXQNO010000002">
    <property type="protein sequence ID" value="KAK4802452.1"/>
    <property type="molecule type" value="Genomic_DNA"/>
</dbReference>
<dbReference type="SUPFAM" id="SSF51161">
    <property type="entry name" value="Trimeric LpxA-like enzymes"/>
    <property type="match status" value="1"/>
</dbReference>
<accession>A0AAN7MCE9</accession>
<dbReference type="Gene3D" id="2.160.10.10">
    <property type="entry name" value="Hexapeptide repeat proteins"/>
    <property type="match status" value="1"/>
</dbReference>
<sequence>MVGKWPLMIDINKGITLSSLSFMPYNPWKRCCVYPQGTFFFSSLFSSHPYPSKYGNRHIILYQVPPHSYLFTLTRLRQTKPQFSPTVSAASPLELGVLCFCEIEKRMDMALGLLLITRRLKEKRTRAPKMSYFQGNQFLLANEAARKAALLLRAPRDRMLNSNKARVAHKLWSQERNLLALLIQNRVSEVFAVDIHPGARIGRGILLDHATGVVAGETAVIGNNISILHNVTMGGTGKA</sequence>
<dbReference type="AlphaFoldDB" id="A0AAN7MCE9"/>
<protein>
    <recommendedName>
        <fullName evidence="3">Serine acetyltransferase</fullName>
    </recommendedName>
</protein>
<comment type="caution">
    <text evidence="1">The sequence shown here is derived from an EMBL/GenBank/DDBJ whole genome shotgun (WGS) entry which is preliminary data.</text>
</comment>
<evidence type="ECO:0008006" key="3">
    <source>
        <dbReference type="Google" id="ProtNLM"/>
    </source>
</evidence>
<dbReference type="Gene3D" id="1.10.3130.10">
    <property type="entry name" value="serine acetyltransferase, domain 1"/>
    <property type="match status" value="1"/>
</dbReference>
<evidence type="ECO:0000313" key="1">
    <source>
        <dbReference type="EMBL" id="KAK4802452.1"/>
    </source>
</evidence>
<evidence type="ECO:0000313" key="2">
    <source>
        <dbReference type="Proteomes" id="UP001346149"/>
    </source>
</evidence>
<reference evidence="1 2" key="1">
    <citation type="journal article" date="2023" name="Hortic Res">
        <title>Pangenome of water caltrop reveals structural variations and asymmetric subgenome divergence after allopolyploidization.</title>
        <authorList>
            <person name="Zhang X."/>
            <person name="Chen Y."/>
            <person name="Wang L."/>
            <person name="Yuan Y."/>
            <person name="Fang M."/>
            <person name="Shi L."/>
            <person name="Lu R."/>
            <person name="Comes H.P."/>
            <person name="Ma Y."/>
            <person name="Chen Y."/>
            <person name="Huang G."/>
            <person name="Zhou Y."/>
            <person name="Zheng Z."/>
            <person name="Qiu Y."/>
        </authorList>
    </citation>
    <scope>NUCLEOTIDE SEQUENCE [LARGE SCALE GENOMIC DNA]</scope>
    <source>
        <strain evidence="1">F231</strain>
    </source>
</reference>
<dbReference type="InterPro" id="IPR011004">
    <property type="entry name" value="Trimer_LpxA-like_sf"/>
</dbReference>
<keyword evidence="2" id="KW-1185">Reference proteome</keyword>
<proteinExistence type="predicted"/>
<gene>
    <name evidence="1" type="ORF">SAY86_000655</name>
</gene>
<dbReference type="InterPro" id="IPR042122">
    <property type="entry name" value="Ser_AcTrfase_N_sf"/>
</dbReference>
<name>A0AAN7MCE9_TRANT</name>
<organism evidence="1 2">
    <name type="scientific">Trapa natans</name>
    <name type="common">Water chestnut</name>
    <dbReference type="NCBI Taxonomy" id="22666"/>
    <lineage>
        <taxon>Eukaryota</taxon>
        <taxon>Viridiplantae</taxon>
        <taxon>Streptophyta</taxon>
        <taxon>Embryophyta</taxon>
        <taxon>Tracheophyta</taxon>
        <taxon>Spermatophyta</taxon>
        <taxon>Magnoliopsida</taxon>
        <taxon>eudicotyledons</taxon>
        <taxon>Gunneridae</taxon>
        <taxon>Pentapetalae</taxon>
        <taxon>rosids</taxon>
        <taxon>malvids</taxon>
        <taxon>Myrtales</taxon>
        <taxon>Lythraceae</taxon>
        <taxon>Trapa</taxon>
    </lineage>
</organism>
<dbReference type="Proteomes" id="UP001346149">
    <property type="component" value="Unassembled WGS sequence"/>
</dbReference>
<dbReference type="PANTHER" id="PTHR42811">
    <property type="entry name" value="SERINE ACETYLTRANSFERASE"/>
    <property type="match status" value="1"/>
</dbReference>